<accession>A0A4Z1PAV7</accession>
<keyword evidence="2" id="KW-1185">Reference proteome</keyword>
<protein>
    <submittedName>
        <fullName evidence="1">Uncharacterized protein</fullName>
    </submittedName>
</protein>
<dbReference type="Proteomes" id="UP000298493">
    <property type="component" value="Unassembled WGS sequence"/>
</dbReference>
<organism evidence="1 2">
    <name type="scientific">Venturia nashicola</name>
    <dbReference type="NCBI Taxonomy" id="86259"/>
    <lineage>
        <taxon>Eukaryota</taxon>
        <taxon>Fungi</taxon>
        <taxon>Dikarya</taxon>
        <taxon>Ascomycota</taxon>
        <taxon>Pezizomycotina</taxon>
        <taxon>Dothideomycetes</taxon>
        <taxon>Pleosporomycetidae</taxon>
        <taxon>Venturiales</taxon>
        <taxon>Venturiaceae</taxon>
        <taxon>Venturia</taxon>
    </lineage>
</organism>
<evidence type="ECO:0000313" key="2">
    <source>
        <dbReference type="Proteomes" id="UP000298493"/>
    </source>
</evidence>
<name>A0A4Z1PAV7_9PEZI</name>
<proteinExistence type="predicted"/>
<dbReference type="EMBL" id="SNSC02000009">
    <property type="protein sequence ID" value="TID21826.1"/>
    <property type="molecule type" value="Genomic_DNA"/>
</dbReference>
<sequence length="72" mass="7741">MCGVDISIGKADIVGGCYVSYHRSARSPNDLNRLPVGSALKRSGIPSCQVIQSVMGWDQEVMDSSSARTIIR</sequence>
<gene>
    <name evidence="1" type="ORF">E6O75_ATG05221</name>
</gene>
<dbReference type="AlphaFoldDB" id="A0A4Z1PAV7"/>
<reference evidence="1 2" key="1">
    <citation type="submission" date="2019-04" db="EMBL/GenBank/DDBJ databases">
        <title>High contiguity whole genome sequence and gene annotation resource for two Venturia nashicola isolates.</title>
        <authorList>
            <person name="Prokchorchik M."/>
            <person name="Won K."/>
            <person name="Lee Y."/>
            <person name="Choi E.D."/>
            <person name="Segonzac C."/>
            <person name="Sohn K.H."/>
        </authorList>
    </citation>
    <scope>NUCLEOTIDE SEQUENCE [LARGE SCALE GENOMIC DNA]</scope>
    <source>
        <strain evidence="1 2">PRI2</strain>
    </source>
</reference>
<comment type="caution">
    <text evidence="1">The sequence shown here is derived from an EMBL/GenBank/DDBJ whole genome shotgun (WGS) entry which is preliminary data.</text>
</comment>
<evidence type="ECO:0000313" key="1">
    <source>
        <dbReference type="EMBL" id="TID21826.1"/>
    </source>
</evidence>